<name>A0A1C4XHK4_9ACTN</name>
<evidence type="ECO:0000313" key="1">
    <source>
        <dbReference type="EMBL" id="SCF07886.1"/>
    </source>
</evidence>
<gene>
    <name evidence="1" type="ORF">GA0070558_12566</name>
</gene>
<sequence>MYERLPDELCDRVSPVDFDDFVTRLAHVGEADDAGFDEVRIRSSGHARRLRISIRR</sequence>
<dbReference type="Proteomes" id="UP000199375">
    <property type="component" value="Unassembled WGS sequence"/>
</dbReference>
<protein>
    <submittedName>
        <fullName evidence="1">Uncharacterized protein</fullName>
    </submittedName>
</protein>
<evidence type="ECO:0000313" key="2">
    <source>
        <dbReference type="Proteomes" id="UP000199375"/>
    </source>
</evidence>
<organism evidence="1 2">
    <name type="scientific">Micromonospora haikouensis</name>
    <dbReference type="NCBI Taxonomy" id="686309"/>
    <lineage>
        <taxon>Bacteria</taxon>
        <taxon>Bacillati</taxon>
        <taxon>Actinomycetota</taxon>
        <taxon>Actinomycetes</taxon>
        <taxon>Micromonosporales</taxon>
        <taxon>Micromonosporaceae</taxon>
        <taxon>Micromonospora</taxon>
    </lineage>
</organism>
<reference evidence="1 2" key="1">
    <citation type="submission" date="2016-06" db="EMBL/GenBank/DDBJ databases">
        <authorList>
            <person name="Kjaerup R.B."/>
            <person name="Dalgaard T.S."/>
            <person name="Juul-Madsen H.R."/>
        </authorList>
    </citation>
    <scope>NUCLEOTIDE SEQUENCE [LARGE SCALE GENOMIC DNA]</scope>
    <source>
        <strain evidence="1 2">DSM 45626</strain>
    </source>
</reference>
<dbReference type="AlphaFoldDB" id="A0A1C4XHK4"/>
<dbReference type="EMBL" id="FMCW01000025">
    <property type="protein sequence ID" value="SCF07886.1"/>
    <property type="molecule type" value="Genomic_DNA"/>
</dbReference>
<proteinExistence type="predicted"/>
<accession>A0A1C4XHK4</accession>